<reference evidence="1 2" key="1">
    <citation type="submission" date="2019-01" db="EMBL/GenBank/DDBJ databases">
        <title>Bacillus sp. M5HDSG1-1, whole genome shotgun sequence.</title>
        <authorList>
            <person name="Tuo L."/>
        </authorList>
    </citation>
    <scope>NUCLEOTIDE SEQUENCE [LARGE SCALE GENOMIC DNA]</scope>
    <source>
        <strain evidence="1 2">M5HDSG1-1</strain>
    </source>
</reference>
<organism evidence="1 2">
    <name type="scientific">Niallia taxi</name>
    <dbReference type="NCBI Taxonomy" id="2499688"/>
    <lineage>
        <taxon>Bacteria</taxon>
        <taxon>Bacillati</taxon>
        <taxon>Bacillota</taxon>
        <taxon>Bacilli</taxon>
        <taxon>Bacillales</taxon>
        <taxon>Bacillaceae</taxon>
        <taxon>Niallia</taxon>
    </lineage>
</organism>
<gene>
    <name evidence="1" type="ORF">EM808_04155</name>
</gene>
<proteinExistence type="predicted"/>
<dbReference type="Proteomes" id="UP000288024">
    <property type="component" value="Unassembled WGS sequence"/>
</dbReference>
<keyword evidence="2" id="KW-1185">Reference proteome</keyword>
<evidence type="ECO:0000313" key="1">
    <source>
        <dbReference type="EMBL" id="RVT67676.1"/>
    </source>
</evidence>
<dbReference type="AlphaFoldDB" id="A0A437KH87"/>
<sequence>MKYFEVNEPYYALIKATSKKQAMEIYTKKVSEDNEGTLKEEMMEVKRDYALVKFDRSPGEGGQLIPIIEIIETFNNNKADLLVIDGSLL</sequence>
<accession>A0A437KH87</accession>
<name>A0A437KH87_9BACI</name>
<comment type="caution">
    <text evidence="1">The sequence shown here is derived from an EMBL/GenBank/DDBJ whole genome shotgun (WGS) entry which is preliminary data.</text>
</comment>
<evidence type="ECO:0000313" key="2">
    <source>
        <dbReference type="Proteomes" id="UP000288024"/>
    </source>
</evidence>
<dbReference type="RefSeq" id="WP_127736250.1">
    <property type="nucleotide sequence ID" value="NZ_RZTZ01000001.1"/>
</dbReference>
<dbReference type="EMBL" id="RZTZ01000001">
    <property type="protein sequence ID" value="RVT67676.1"/>
    <property type="molecule type" value="Genomic_DNA"/>
</dbReference>
<protein>
    <submittedName>
        <fullName evidence="1">Uncharacterized protein</fullName>
    </submittedName>
</protein>